<evidence type="ECO:0000259" key="3">
    <source>
        <dbReference type="Pfam" id="PF13439"/>
    </source>
</evidence>
<dbReference type="GeneID" id="97141655"/>
<dbReference type="RefSeq" id="WP_057898771.1">
    <property type="nucleotide sequence ID" value="NZ_CP080764.1"/>
</dbReference>
<dbReference type="PANTHER" id="PTHR46401:SF2">
    <property type="entry name" value="GLYCOSYLTRANSFERASE WBBK-RELATED"/>
    <property type="match status" value="1"/>
</dbReference>
<dbReference type="InterPro" id="IPR028098">
    <property type="entry name" value="Glyco_trans_4-like_N"/>
</dbReference>
<dbReference type="Gene3D" id="3.40.50.2000">
    <property type="entry name" value="Glycogen Phosphorylase B"/>
    <property type="match status" value="2"/>
</dbReference>
<evidence type="ECO:0000313" key="5">
    <source>
        <dbReference type="Proteomes" id="UP000826616"/>
    </source>
</evidence>
<feature type="domain" description="Glycosyl transferase family 1" evidence="2">
    <location>
        <begin position="187"/>
        <end position="343"/>
    </location>
</feature>
<feature type="domain" description="Glycosyltransferase subfamily 4-like N-terminal" evidence="3">
    <location>
        <begin position="21"/>
        <end position="166"/>
    </location>
</feature>
<keyword evidence="5" id="KW-1185">Reference proteome</keyword>
<dbReference type="Pfam" id="PF13439">
    <property type="entry name" value="Glyco_transf_4"/>
    <property type="match status" value="1"/>
</dbReference>
<dbReference type="Pfam" id="PF00534">
    <property type="entry name" value="Glycos_transf_1"/>
    <property type="match status" value="1"/>
</dbReference>
<accession>A0ABX8Y7X8</accession>
<protein>
    <submittedName>
        <fullName evidence="4">Glycosyltransferase family 4 protein</fullName>
    </submittedName>
</protein>
<proteinExistence type="predicted"/>
<evidence type="ECO:0000259" key="2">
    <source>
        <dbReference type="Pfam" id="PF00534"/>
    </source>
</evidence>
<dbReference type="InterPro" id="IPR001296">
    <property type="entry name" value="Glyco_trans_1"/>
</dbReference>
<dbReference type="EMBL" id="CP080764">
    <property type="protein sequence ID" value="QYY41244.1"/>
    <property type="molecule type" value="Genomic_DNA"/>
</dbReference>
<evidence type="ECO:0000256" key="1">
    <source>
        <dbReference type="ARBA" id="ARBA00022679"/>
    </source>
</evidence>
<dbReference type="PANTHER" id="PTHR46401">
    <property type="entry name" value="GLYCOSYLTRANSFERASE WBBK-RELATED"/>
    <property type="match status" value="1"/>
</dbReference>
<organism evidence="4 5">
    <name type="scientific">Aneurinibacillus thermoaerophilus</name>
    <dbReference type="NCBI Taxonomy" id="143495"/>
    <lineage>
        <taxon>Bacteria</taxon>
        <taxon>Bacillati</taxon>
        <taxon>Bacillota</taxon>
        <taxon>Bacilli</taxon>
        <taxon>Bacillales</taxon>
        <taxon>Paenibacillaceae</taxon>
        <taxon>Aneurinibacillus group</taxon>
        <taxon>Aneurinibacillus</taxon>
    </lineage>
</organism>
<dbReference type="Proteomes" id="UP000826616">
    <property type="component" value="Chromosome"/>
</dbReference>
<keyword evidence="1" id="KW-0808">Transferase</keyword>
<dbReference type="CDD" id="cd03801">
    <property type="entry name" value="GT4_PimA-like"/>
    <property type="match status" value="1"/>
</dbReference>
<evidence type="ECO:0000313" key="4">
    <source>
        <dbReference type="EMBL" id="QYY41244.1"/>
    </source>
</evidence>
<gene>
    <name evidence="4" type="ORF">K3F53_09765</name>
</gene>
<sequence length="368" mass="41727">MDILIVAPPMLSVSETTGGSVEISIYQTAKRLALQNNVTIISRKSNSLPRISKSGNLTIVRVPGGKGYVRNVIHYIKSHKFDCIQVDNRPRFIPILRRHFPNIPLVLVLHSLTFMNFLTIKEKHDVIRKSTAIICNSQFLRNYYASKFPHYENKITAIHLGTDLSRFRKPTPEEKSDMYARYALPSSFIILYAGRIIPGKGVHILIKAASLVKKTIPSVRLVLVGPYLKGYKARLMREAKRRKVPVLFTGSVKPSVMYKMYWLGDCFVFPTQFHEAFGLVSVEAMASELPVIASRRGGVVEIINGQNGILILDYKNPVAFAKEINKIFNEPAYAKKLAEVGRKTVLSHFSWERVAADYQQFYTKILQK</sequence>
<reference evidence="4 5" key="1">
    <citation type="submission" date="2021-08" db="EMBL/GenBank/DDBJ databases">
        <title>Complete genome sequence of the strain Aneurinibacillus thermoaerophilus CCM 8960.</title>
        <authorList>
            <person name="Musilova J."/>
            <person name="Kourilova X."/>
            <person name="Pernicova I."/>
            <person name="Bezdicek M."/>
            <person name="Lengerova M."/>
            <person name="Obruca S."/>
            <person name="Sedlar K."/>
        </authorList>
    </citation>
    <scope>NUCLEOTIDE SEQUENCE [LARGE SCALE GENOMIC DNA]</scope>
    <source>
        <strain evidence="4 5">CCM 8960</strain>
    </source>
</reference>
<name>A0ABX8Y7X8_ANETH</name>
<dbReference type="SUPFAM" id="SSF53756">
    <property type="entry name" value="UDP-Glycosyltransferase/glycogen phosphorylase"/>
    <property type="match status" value="1"/>
</dbReference>